<dbReference type="PANTHER" id="PTHR45699">
    <property type="entry name" value="60S ACIDIC RIBOSOMAL PROTEIN P0"/>
    <property type="match status" value="1"/>
</dbReference>
<keyword evidence="2 6" id="KW-0689">Ribosomal protein</keyword>
<dbReference type="Gene3D" id="3.90.105.20">
    <property type="match status" value="1"/>
</dbReference>
<sequence>MQAVATQWKHDEIAQLEEYLAAPVVALVDVSGIPARQMMEMRKSLRERGVRVRMSRNRLLRRAIDSVAAKRPGLEKLADAFRKEQLSLLTGEGSPFTIFRLLSEAQTQAPAKGGETASADIVIEKGPTPFPAGPIVGEFQQAGFPAAIEKGQIVIRKRHVAVAEGETISAPVAGALAKLEIFPITMGMELLGAYDGENFYPPEVLDIDYNQFRGQLQSATAGAFNLAMHTRWFSDTTTVPLLSKARRDALAVAHAAAWPSEATIAALLIEAHQQMLGVAGHAGGGADDELKAMQGAAAPATAAPSAKAEAASESKDDDEEEEEASEEDVVSGLGALFE</sequence>
<evidence type="ECO:0000259" key="5">
    <source>
        <dbReference type="Pfam" id="PF17777"/>
    </source>
</evidence>
<proteinExistence type="inferred from homology"/>
<accession>A0A075HAK3</accession>
<dbReference type="Gene3D" id="3.30.70.1730">
    <property type="match status" value="1"/>
</dbReference>
<dbReference type="EMBL" id="KF900960">
    <property type="protein sequence ID" value="AIF12969.1"/>
    <property type="molecule type" value="Genomic_DNA"/>
</dbReference>
<dbReference type="GO" id="GO:0002181">
    <property type="term" value="P:cytoplasmic translation"/>
    <property type="evidence" value="ECO:0007669"/>
    <property type="project" value="TreeGrafter"/>
</dbReference>
<organism evidence="6">
    <name type="scientific">uncultured marine group II/III euryarchaeote KM3_59_B11</name>
    <dbReference type="NCBI Taxonomy" id="1456466"/>
    <lineage>
        <taxon>Archaea</taxon>
        <taxon>Methanobacteriati</taxon>
        <taxon>Methanobacteriota</taxon>
        <taxon>environmental samples</taxon>
    </lineage>
</organism>
<protein>
    <submittedName>
        <fullName evidence="6">Ribosomal protein L10, putative (RP-L10, rplJ)</fullName>
    </submittedName>
</protein>
<feature type="compositionally biased region" description="Low complexity" evidence="4">
    <location>
        <begin position="296"/>
        <end position="311"/>
    </location>
</feature>
<reference evidence="6" key="1">
    <citation type="journal article" date="2014" name="Genome Biol. Evol.">
        <title>Pangenome evidence for extensive interdomain horizontal transfer affecting lineage core and shell genes in uncultured planktonic thaumarchaeota and euryarchaeota.</title>
        <authorList>
            <person name="Deschamps P."/>
            <person name="Zivanovic Y."/>
            <person name="Moreira D."/>
            <person name="Rodriguez-Valera F."/>
            <person name="Lopez-Garcia P."/>
        </authorList>
    </citation>
    <scope>NUCLEOTIDE SEQUENCE</scope>
</reference>
<dbReference type="GO" id="GO:0022625">
    <property type="term" value="C:cytosolic large ribosomal subunit"/>
    <property type="evidence" value="ECO:0007669"/>
    <property type="project" value="TreeGrafter"/>
</dbReference>
<dbReference type="GO" id="GO:0000027">
    <property type="term" value="P:ribosomal large subunit assembly"/>
    <property type="evidence" value="ECO:0007669"/>
    <property type="project" value="TreeGrafter"/>
</dbReference>
<evidence type="ECO:0000256" key="2">
    <source>
        <dbReference type="ARBA" id="ARBA00022980"/>
    </source>
</evidence>
<dbReference type="Pfam" id="PF17777">
    <property type="entry name" value="RL10P_insert"/>
    <property type="match status" value="1"/>
</dbReference>
<dbReference type="InterPro" id="IPR040637">
    <property type="entry name" value="Ribosomal_uL10-like_insert"/>
</dbReference>
<dbReference type="InterPro" id="IPR043164">
    <property type="entry name" value="Ribosomal_uL10-like_insert_sf"/>
</dbReference>
<feature type="domain" description="Large ribosomal subunit protein uL10-like insertion" evidence="5">
    <location>
        <begin position="111"/>
        <end position="181"/>
    </location>
</feature>
<dbReference type="PANTHER" id="PTHR45699:SF3">
    <property type="entry name" value="LARGE RIBOSOMAL SUBUNIT PROTEIN UL10"/>
    <property type="match status" value="1"/>
</dbReference>
<dbReference type="Pfam" id="PF00466">
    <property type="entry name" value="Ribosomal_L10"/>
    <property type="match status" value="1"/>
</dbReference>
<feature type="region of interest" description="Disordered" evidence="4">
    <location>
        <begin position="290"/>
        <end position="338"/>
    </location>
</feature>
<dbReference type="InterPro" id="IPR001790">
    <property type="entry name" value="Ribosomal_uL10"/>
</dbReference>
<dbReference type="InterPro" id="IPR043141">
    <property type="entry name" value="Ribosomal_uL10-like_sf"/>
</dbReference>
<dbReference type="GO" id="GO:0070180">
    <property type="term" value="F:large ribosomal subunit rRNA binding"/>
    <property type="evidence" value="ECO:0007669"/>
    <property type="project" value="TreeGrafter"/>
</dbReference>
<dbReference type="Gene3D" id="6.10.140.760">
    <property type="match status" value="1"/>
</dbReference>
<feature type="compositionally biased region" description="Acidic residues" evidence="4">
    <location>
        <begin position="315"/>
        <end position="329"/>
    </location>
</feature>
<dbReference type="SUPFAM" id="SSF160369">
    <property type="entry name" value="Ribosomal protein L10-like"/>
    <property type="match status" value="1"/>
</dbReference>
<evidence type="ECO:0000313" key="6">
    <source>
        <dbReference type="EMBL" id="AIF12969.1"/>
    </source>
</evidence>
<keyword evidence="3" id="KW-0687">Ribonucleoprotein</keyword>
<gene>
    <name evidence="6" type="primary">RP-L10</name>
    <name evidence="6" type="synonym">rplJ</name>
</gene>
<name>A0A075HAK3_9EURY</name>
<dbReference type="GO" id="GO:0003735">
    <property type="term" value="F:structural constituent of ribosome"/>
    <property type="evidence" value="ECO:0007669"/>
    <property type="project" value="TreeGrafter"/>
</dbReference>
<evidence type="ECO:0000256" key="4">
    <source>
        <dbReference type="SAM" id="MobiDB-lite"/>
    </source>
</evidence>
<dbReference type="AlphaFoldDB" id="A0A075HAK3"/>
<dbReference type="InterPro" id="IPR050323">
    <property type="entry name" value="Ribosomal_protein_uL10"/>
</dbReference>
<comment type="similarity">
    <text evidence="1">Belongs to the universal ribosomal protein uL10 family.</text>
</comment>
<evidence type="ECO:0000256" key="1">
    <source>
        <dbReference type="ARBA" id="ARBA00008889"/>
    </source>
</evidence>
<evidence type="ECO:0000256" key="3">
    <source>
        <dbReference type="ARBA" id="ARBA00023274"/>
    </source>
</evidence>